<evidence type="ECO:0000256" key="4">
    <source>
        <dbReference type="PROSITE-ProRule" id="PRU00335"/>
    </source>
</evidence>
<dbReference type="InterPro" id="IPR001647">
    <property type="entry name" value="HTH_TetR"/>
</dbReference>
<evidence type="ECO:0000256" key="1">
    <source>
        <dbReference type="ARBA" id="ARBA00023015"/>
    </source>
</evidence>
<evidence type="ECO:0000313" key="7">
    <source>
        <dbReference type="Proteomes" id="UP000517694"/>
    </source>
</evidence>
<evidence type="ECO:0000256" key="3">
    <source>
        <dbReference type="ARBA" id="ARBA00023163"/>
    </source>
</evidence>
<dbReference type="SUPFAM" id="SSF48498">
    <property type="entry name" value="Tetracyclin repressor-like, C-terminal domain"/>
    <property type="match status" value="1"/>
</dbReference>
<feature type="domain" description="HTH tetR-type" evidence="5">
    <location>
        <begin position="30"/>
        <end position="90"/>
    </location>
</feature>
<proteinExistence type="predicted"/>
<evidence type="ECO:0000256" key="2">
    <source>
        <dbReference type="ARBA" id="ARBA00023125"/>
    </source>
</evidence>
<evidence type="ECO:0000313" key="6">
    <source>
        <dbReference type="EMBL" id="MBC2867070.1"/>
    </source>
</evidence>
<dbReference type="SUPFAM" id="SSF46689">
    <property type="entry name" value="Homeodomain-like"/>
    <property type="match status" value="1"/>
</dbReference>
<evidence type="ECO:0000259" key="5">
    <source>
        <dbReference type="PROSITE" id="PS50977"/>
    </source>
</evidence>
<dbReference type="InterPro" id="IPR054126">
    <property type="entry name" value="CprB_TetR_C"/>
</dbReference>
<name>A0A7X1LRF0_9ACTN</name>
<keyword evidence="7" id="KW-1185">Reference proteome</keyword>
<keyword evidence="2 4" id="KW-0238">DNA-binding</keyword>
<dbReference type="InterPro" id="IPR036271">
    <property type="entry name" value="Tet_transcr_reg_TetR-rel_C_sf"/>
</dbReference>
<dbReference type="RefSeq" id="WP_159675230.1">
    <property type="nucleotide sequence ID" value="NZ_JACMHY010000007.1"/>
</dbReference>
<reference evidence="6 7" key="1">
    <citation type="submission" date="2020-08" db="EMBL/GenBank/DDBJ databases">
        <title>Whole-Genome Sequence of French Clinical Streptomyces mexicanus Strain Q0842.</title>
        <authorList>
            <person name="Boxberger M."/>
            <person name="La Scola B."/>
        </authorList>
    </citation>
    <scope>NUCLEOTIDE SEQUENCE [LARGE SCALE GENOMIC DNA]</scope>
    <source>
        <strain evidence="6 7">Marseille-Q0842</strain>
    </source>
</reference>
<keyword evidence="3" id="KW-0804">Transcription</keyword>
<dbReference type="GO" id="GO:0003700">
    <property type="term" value="F:DNA-binding transcription factor activity"/>
    <property type="evidence" value="ECO:0007669"/>
    <property type="project" value="TreeGrafter"/>
</dbReference>
<dbReference type="NCBIfam" id="NF041196">
    <property type="entry name" value="ScbR_bind_reg"/>
    <property type="match status" value="1"/>
</dbReference>
<dbReference type="Gene3D" id="1.10.357.10">
    <property type="entry name" value="Tetracycline Repressor, domain 2"/>
    <property type="match status" value="1"/>
</dbReference>
<dbReference type="PRINTS" id="PR00455">
    <property type="entry name" value="HTHTETR"/>
</dbReference>
<sequence>MPKPHPAAPVFATKRIVTRRGPDPKQDRAARTKLLVLAAAAELFARQGFRQTSIQAVADRVRMTKGAVYFHYPTKEALAVAVVEEHYARWPHLLEEVSAEGFGPLDTVVQLLARAACAFRDDSIVQAGARLQIERPQIDAELPTPYVDWTELLTSLLLAAREAGELRQGVVPGAAARSLVAAFFGAQHISDVLHDRTDVVERWAEVSELLFHSIRAR</sequence>
<keyword evidence="1" id="KW-0805">Transcription regulation</keyword>
<dbReference type="Proteomes" id="UP000517694">
    <property type="component" value="Unassembled WGS sequence"/>
</dbReference>
<dbReference type="AlphaFoldDB" id="A0A7X1LRF0"/>
<comment type="caution">
    <text evidence="6">The sequence shown here is derived from an EMBL/GenBank/DDBJ whole genome shotgun (WGS) entry which is preliminary data.</text>
</comment>
<dbReference type="GO" id="GO:0000976">
    <property type="term" value="F:transcription cis-regulatory region binding"/>
    <property type="evidence" value="ECO:0007669"/>
    <property type="project" value="TreeGrafter"/>
</dbReference>
<feature type="DNA-binding region" description="H-T-H motif" evidence="4">
    <location>
        <begin position="53"/>
        <end position="72"/>
    </location>
</feature>
<organism evidence="6 7">
    <name type="scientific">Streptomyces mexicanus</name>
    <dbReference type="NCBI Taxonomy" id="178566"/>
    <lineage>
        <taxon>Bacteria</taxon>
        <taxon>Bacillati</taxon>
        <taxon>Actinomycetota</taxon>
        <taxon>Actinomycetes</taxon>
        <taxon>Kitasatosporales</taxon>
        <taxon>Streptomycetaceae</taxon>
        <taxon>Streptomyces</taxon>
    </lineage>
</organism>
<gene>
    <name evidence="6" type="ORF">H1R13_19485</name>
</gene>
<dbReference type="PANTHER" id="PTHR30055:SF234">
    <property type="entry name" value="HTH-TYPE TRANSCRIPTIONAL REGULATOR BETI"/>
    <property type="match status" value="1"/>
</dbReference>
<dbReference type="InterPro" id="IPR050109">
    <property type="entry name" value="HTH-type_TetR-like_transc_reg"/>
</dbReference>
<dbReference type="Pfam" id="PF00440">
    <property type="entry name" value="TetR_N"/>
    <property type="match status" value="1"/>
</dbReference>
<dbReference type="InterPro" id="IPR047923">
    <property type="entry name" value="ArpA-like"/>
</dbReference>
<dbReference type="Pfam" id="PF21935">
    <property type="entry name" value="TetR_C_45"/>
    <property type="match status" value="1"/>
</dbReference>
<accession>A0A7X1LRF0</accession>
<dbReference type="PANTHER" id="PTHR30055">
    <property type="entry name" value="HTH-TYPE TRANSCRIPTIONAL REGULATOR RUTR"/>
    <property type="match status" value="1"/>
</dbReference>
<dbReference type="PROSITE" id="PS50977">
    <property type="entry name" value="HTH_TETR_2"/>
    <property type="match status" value="1"/>
</dbReference>
<dbReference type="EMBL" id="JACMHY010000007">
    <property type="protein sequence ID" value="MBC2867070.1"/>
    <property type="molecule type" value="Genomic_DNA"/>
</dbReference>
<protein>
    <submittedName>
        <fullName evidence="6">TetR/AcrR family transcriptional regulator</fullName>
    </submittedName>
</protein>
<dbReference type="OrthoDB" id="3237195at2"/>
<dbReference type="InterPro" id="IPR009057">
    <property type="entry name" value="Homeodomain-like_sf"/>
</dbReference>